<dbReference type="SUPFAM" id="SSF53800">
    <property type="entry name" value="Chelatase"/>
    <property type="match status" value="1"/>
</dbReference>
<protein>
    <recommendedName>
        <fullName evidence="3">Cobalamin biosynthesis protein CbiX</fullName>
    </recommendedName>
</protein>
<dbReference type="AlphaFoldDB" id="A0A524RM65"/>
<accession>A0A524RM65</accession>
<name>A0A524RM65_9CHRO</name>
<evidence type="ECO:0000313" key="1">
    <source>
        <dbReference type="EMBL" id="TGG91244.1"/>
    </source>
</evidence>
<sequence>MDSSSPAIAPLPLRVLGLCPGGRARKQQPLWPILVAHGRAGGAIPATLAAFCDQLAEAHPCSHRHCSSLDSLPLVLLTRSQPLTDQLLPHVLEARRHDCRPLLLPMFALPGQHVIHDLAQACRWLADASHGLQRLPFLGSWPGLQRQLQEVSNCLRAVGQRPVLLSHPSCHPLTCRFVGMLGRRLGLSVQQPELERLPLLMDRLDSRDVVIPYQVAENRYSDRLAALLAGHESGPQLLDPLLSWPSVRALVGQHLARIQ</sequence>
<comment type="caution">
    <text evidence="1">The sequence shown here is derived from an EMBL/GenBank/DDBJ whole genome shotgun (WGS) entry which is preliminary data.</text>
</comment>
<evidence type="ECO:0000313" key="2">
    <source>
        <dbReference type="Proteomes" id="UP000317990"/>
    </source>
</evidence>
<reference evidence="1 2" key="1">
    <citation type="journal article" date="2019" name="mSystems">
        <title>Life at home and on the roam: Genomic adaptions reflect the dual lifestyle of an intracellular, facultative symbiont.</title>
        <authorList>
            <person name="Burgsdorf I."/>
        </authorList>
    </citation>
    <scope>NUCLEOTIDE SEQUENCE [LARGE SCALE GENOMIC DNA]</scope>
    <source>
        <strain evidence="1">277cV</strain>
    </source>
</reference>
<proteinExistence type="predicted"/>
<gene>
    <name evidence="1" type="ORF">ERJ67_08330</name>
</gene>
<dbReference type="Proteomes" id="UP000317990">
    <property type="component" value="Unassembled WGS sequence"/>
</dbReference>
<evidence type="ECO:0008006" key="3">
    <source>
        <dbReference type="Google" id="ProtNLM"/>
    </source>
</evidence>
<dbReference type="Gene3D" id="3.40.50.1400">
    <property type="match status" value="1"/>
</dbReference>
<organism evidence="1 2">
    <name type="scientific">Aphanocapsa feldmannii 277cV</name>
    <dbReference type="NCBI Taxonomy" id="2507553"/>
    <lineage>
        <taxon>Bacteria</taxon>
        <taxon>Bacillati</taxon>
        <taxon>Cyanobacteriota</taxon>
        <taxon>Cyanophyceae</taxon>
        <taxon>Oscillatoriophycideae</taxon>
        <taxon>Chroococcales</taxon>
        <taxon>Microcystaceae</taxon>
        <taxon>Aphanocapsa</taxon>
    </lineage>
</organism>
<dbReference type="EMBL" id="SRMO01000080">
    <property type="protein sequence ID" value="TGG91244.1"/>
    <property type="molecule type" value="Genomic_DNA"/>
</dbReference>